<comment type="catalytic activity">
    <reaction evidence="9 10">
        <text>uridine(1498) in 16S rRNA + S-adenosyl-L-methionine = N(3)-methyluridine(1498) in 16S rRNA + S-adenosyl-L-homocysteine + H(+)</text>
        <dbReference type="Rhea" id="RHEA:42920"/>
        <dbReference type="Rhea" id="RHEA-COMP:10283"/>
        <dbReference type="Rhea" id="RHEA-COMP:10284"/>
        <dbReference type="ChEBI" id="CHEBI:15378"/>
        <dbReference type="ChEBI" id="CHEBI:57856"/>
        <dbReference type="ChEBI" id="CHEBI:59789"/>
        <dbReference type="ChEBI" id="CHEBI:65315"/>
        <dbReference type="ChEBI" id="CHEBI:74502"/>
        <dbReference type="EC" id="2.1.1.193"/>
    </reaction>
</comment>
<keyword evidence="3 10" id="KW-0963">Cytoplasm</keyword>
<dbReference type="Proteomes" id="UP000518887">
    <property type="component" value="Unassembled WGS sequence"/>
</dbReference>
<dbReference type="RefSeq" id="WP_184660747.1">
    <property type="nucleotide sequence ID" value="NZ_CP031518.1"/>
</dbReference>
<evidence type="ECO:0000256" key="6">
    <source>
        <dbReference type="ARBA" id="ARBA00022679"/>
    </source>
</evidence>
<dbReference type="GO" id="GO:0070475">
    <property type="term" value="P:rRNA base methylation"/>
    <property type="evidence" value="ECO:0007669"/>
    <property type="project" value="TreeGrafter"/>
</dbReference>
<evidence type="ECO:0000256" key="4">
    <source>
        <dbReference type="ARBA" id="ARBA00022552"/>
    </source>
</evidence>
<evidence type="ECO:0000256" key="7">
    <source>
        <dbReference type="ARBA" id="ARBA00022691"/>
    </source>
</evidence>
<dbReference type="PANTHER" id="PTHR30027">
    <property type="entry name" value="RIBOSOMAL RNA SMALL SUBUNIT METHYLTRANSFERASE E"/>
    <property type="match status" value="1"/>
</dbReference>
<accession>A0A7W8GAR3</accession>
<evidence type="ECO:0000256" key="3">
    <source>
        <dbReference type="ARBA" id="ARBA00022490"/>
    </source>
</evidence>
<keyword evidence="13" id="KW-1185">Reference proteome</keyword>
<dbReference type="AlphaFoldDB" id="A0A7W8GAR3"/>
<feature type="domain" description="Ribosomal RNA small subunit methyltransferase E methyltransferase" evidence="11">
    <location>
        <begin position="88"/>
        <end position="258"/>
    </location>
</feature>
<dbReference type="Gene3D" id="3.40.1280.10">
    <property type="match status" value="1"/>
</dbReference>
<evidence type="ECO:0000256" key="1">
    <source>
        <dbReference type="ARBA" id="ARBA00004496"/>
    </source>
</evidence>
<dbReference type="InterPro" id="IPR006700">
    <property type="entry name" value="RsmE"/>
</dbReference>
<dbReference type="SUPFAM" id="SSF75217">
    <property type="entry name" value="alpha/beta knot"/>
    <property type="match status" value="1"/>
</dbReference>
<dbReference type="PIRSF" id="PIRSF015601">
    <property type="entry name" value="MTase_slr0722"/>
    <property type="match status" value="1"/>
</dbReference>
<evidence type="ECO:0000256" key="10">
    <source>
        <dbReference type="PIRNR" id="PIRNR015601"/>
    </source>
</evidence>
<evidence type="ECO:0000259" key="11">
    <source>
        <dbReference type="Pfam" id="PF04452"/>
    </source>
</evidence>
<evidence type="ECO:0000256" key="2">
    <source>
        <dbReference type="ARBA" id="ARBA00005528"/>
    </source>
</evidence>
<evidence type="ECO:0000256" key="5">
    <source>
        <dbReference type="ARBA" id="ARBA00022603"/>
    </source>
</evidence>
<gene>
    <name evidence="12" type="ORF">HNP76_002366</name>
</gene>
<dbReference type="InterPro" id="IPR029026">
    <property type="entry name" value="tRNA_m1G_MTases_N"/>
</dbReference>
<name>A0A7W8GAR3_9SPIR</name>
<comment type="caution">
    <text evidence="12">The sequence shown here is derived from an EMBL/GenBank/DDBJ whole genome shotgun (WGS) entry which is preliminary data.</text>
</comment>
<evidence type="ECO:0000313" key="13">
    <source>
        <dbReference type="Proteomes" id="UP000518887"/>
    </source>
</evidence>
<keyword evidence="7 10" id="KW-0949">S-adenosyl-L-methionine</keyword>
<comment type="function">
    <text evidence="8 10">Specifically methylates the N3 position of the uracil ring of uridine 1498 (m3U1498) in 16S rRNA. Acts on the fully assembled 30S ribosomal subunit.</text>
</comment>
<comment type="similarity">
    <text evidence="2 10">Belongs to the RNA methyltransferase RsmE family.</text>
</comment>
<organism evidence="12 13">
    <name type="scientific">Treponema ruminis</name>
    <dbReference type="NCBI Taxonomy" id="744515"/>
    <lineage>
        <taxon>Bacteria</taxon>
        <taxon>Pseudomonadati</taxon>
        <taxon>Spirochaetota</taxon>
        <taxon>Spirochaetia</taxon>
        <taxon>Spirochaetales</taxon>
        <taxon>Treponemataceae</taxon>
        <taxon>Treponema</taxon>
    </lineage>
</organism>
<evidence type="ECO:0000256" key="8">
    <source>
        <dbReference type="ARBA" id="ARBA00025699"/>
    </source>
</evidence>
<comment type="subcellular location">
    <subcellularLocation>
        <location evidence="1 10">Cytoplasm</location>
    </subcellularLocation>
</comment>
<keyword evidence="6 10" id="KW-0808">Transferase</keyword>
<dbReference type="InterPro" id="IPR029028">
    <property type="entry name" value="Alpha/beta_knot_MTases"/>
</dbReference>
<dbReference type="EMBL" id="JACHFQ010000007">
    <property type="protein sequence ID" value="MBB5226978.1"/>
    <property type="molecule type" value="Genomic_DNA"/>
</dbReference>
<reference evidence="12 13" key="1">
    <citation type="submission" date="2020-08" db="EMBL/GenBank/DDBJ databases">
        <title>Genomic Encyclopedia of Type Strains, Phase IV (KMG-IV): sequencing the most valuable type-strain genomes for metagenomic binning, comparative biology and taxonomic classification.</title>
        <authorList>
            <person name="Goeker M."/>
        </authorList>
    </citation>
    <scope>NUCLEOTIDE SEQUENCE [LARGE SCALE GENOMIC DNA]</scope>
    <source>
        <strain evidence="12 13">DSM 103462</strain>
    </source>
</reference>
<dbReference type="GO" id="GO:0005737">
    <property type="term" value="C:cytoplasm"/>
    <property type="evidence" value="ECO:0007669"/>
    <property type="project" value="UniProtKB-SubCell"/>
</dbReference>
<dbReference type="PANTHER" id="PTHR30027:SF3">
    <property type="entry name" value="16S RRNA (URACIL(1498)-N(3))-METHYLTRANSFERASE"/>
    <property type="match status" value="1"/>
</dbReference>
<keyword evidence="5 10" id="KW-0489">Methyltransferase</keyword>
<dbReference type="NCBIfam" id="TIGR00046">
    <property type="entry name" value="RsmE family RNA methyltransferase"/>
    <property type="match status" value="1"/>
</dbReference>
<proteinExistence type="inferred from homology"/>
<dbReference type="CDD" id="cd18084">
    <property type="entry name" value="RsmE-like"/>
    <property type="match status" value="1"/>
</dbReference>
<evidence type="ECO:0000256" key="9">
    <source>
        <dbReference type="ARBA" id="ARBA00047944"/>
    </source>
</evidence>
<dbReference type="InterPro" id="IPR046886">
    <property type="entry name" value="RsmE_MTase_dom"/>
</dbReference>
<sequence length="263" mass="29428">MRQYISQKNLDSKGLLTIIGKDYRYLRNVLRLVTGDMIHVRLASGQLQPMTVCQIDEKTKKITLQACDTLEGEEGENQPEETQSIESTEFTLFMAVPKSSKFDLIVRQATECGLARIIPVQTEFSQTGGEKMNFRGERFERIIKEARQQSGSPVSTRIEDCVTLNEACQIWERETENLPDSEKLALVLYERNDSTVPIPEACGKKENLKKIALFCGSEGGISPDEVKALCQSGFTAVHLKTNILRCETAALYGIAAIQVETSR</sequence>
<evidence type="ECO:0000313" key="12">
    <source>
        <dbReference type="EMBL" id="MBB5226978.1"/>
    </source>
</evidence>
<dbReference type="Pfam" id="PF04452">
    <property type="entry name" value="Methyltrans_RNA"/>
    <property type="match status" value="1"/>
</dbReference>
<protein>
    <recommendedName>
        <fullName evidence="10">Ribosomal RNA small subunit methyltransferase E</fullName>
        <ecNumber evidence="10">2.1.1.193</ecNumber>
    </recommendedName>
</protein>
<keyword evidence="4 10" id="KW-0698">rRNA processing</keyword>
<dbReference type="GO" id="GO:0070042">
    <property type="term" value="F:rRNA (uridine-N3-)-methyltransferase activity"/>
    <property type="evidence" value="ECO:0007669"/>
    <property type="project" value="TreeGrafter"/>
</dbReference>
<dbReference type="EC" id="2.1.1.193" evidence="10"/>